<feature type="domain" description="Glycosyltransferase subfamily 4-like N-terminal" evidence="5">
    <location>
        <begin position="12"/>
        <end position="174"/>
    </location>
</feature>
<reference evidence="6" key="1">
    <citation type="submission" date="2017-03" db="EMBL/GenBank/DDBJ databases">
        <authorList>
            <person name="Monnet C."/>
        </authorList>
    </citation>
    <scope>NUCLEOTIDE SEQUENCE [LARGE SCALE GENOMIC DNA]</scope>
    <source>
        <strain evidence="6">ATCC 9175</strain>
    </source>
</reference>
<dbReference type="AlphaFoldDB" id="A0A2H1IT89"/>
<feature type="region of interest" description="Disordered" evidence="4">
    <location>
        <begin position="369"/>
        <end position="398"/>
    </location>
</feature>
<dbReference type="GO" id="GO:0016757">
    <property type="term" value="F:glycosyltransferase activity"/>
    <property type="evidence" value="ECO:0007669"/>
    <property type="project" value="UniProtKB-KW"/>
</dbReference>
<accession>A0A2H1IT89</accession>
<dbReference type="Gene3D" id="3.40.50.2000">
    <property type="entry name" value="Glycogen Phosphorylase B"/>
    <property type="match status" value="2"/>
</dbReference>
<dbReference type="InterPro" id="IPR028098">
    <property type="entry name" value="Glyco_trans_4-like_N"/>
</dbReference>
<evidence type="ECO:0000256" key="2">
    <source>
        <dbReference type="ARBA" id="ARBA00022676"/>
    </source>
</evidence>
<dbReference type="PANTHER" id="PTHR45947">
    <property type="entry name" value="SULFOQUINOVOSYL TRANSFERASE SQD2"/>
    <property type="match status" value="1"/>
</dbReference>
<evidence type="ECO:0000313" key="6">
    <source>
        <dbReference type="EMBL" id="SMX78427.1"/>
    </source>
</evidence>
<sequence>MKILHITDAAAGGVLSSISALARSQAADPRYEKVALRYTPRSDSPGHEAIAEIMGPGVELERWSATPRFAVAGLARGLLAELRRDWDVIHLHSSRAGFLARVFATVLPTRALLVYSPHGFAFNQIEFSPRAARMFLTMERLALRGGRDLVLVSGSEAAVAKQKLPGSRTAVLPNAVDDVAFAPADRQPSSHDGPLEVVHVGRILTQKRPEHFARIAAKAAQEHPGRFSFTWIGDGDRSLLADCQDITITGWLTSDGIRRHLSRASILLFTSAAEGMPISLLEAASMGVPTVGADVIGVRDLIDHGVDGMLFDTVDEGVAALSELTDDERRGRLAAAARARVERDHSQADLADRSLRIYCDFIAPEPAVRQTSAADSPHLNGENPTETLAVTDTGRRSV</sequence>
<evidence type="ECO:0000256" key="3">
    <source>
        <dbReference type="ARBA" id="ARBA00022679"/>
    </source>
</evidence>
<keyword evidence="2" id="KW-0328">Glycosyltransferase</keyword>
<dbReference type="GO" id="GO:1901137">
    <property type="term" value="P:carbohydrate derivative biosynthetic process"/>
    <property type="evidence" value="ECO:0007669"/>
    <property type="project" value="UniProtKB-ARBA"/>
</dbReference>
<evidence type="ECO:0000256" key="1">
    <source>
        <dbReference type="ARBA" id="ARBA00021292"/>
    </source>
</evidence>
<evidence type="ECO:0000313" key="7">
    <source>
        <dbReference type="Proteomes" id="UP000234525"/>
    </source>
</evidence>
<dbReference type="PANTHER" id="PTHR45947:SF3">
    <property type="entry name" value="SULFOQUINOVOSYL TRANSFERASE SQD2"/>
    <property type="match status" value="1"/>
</dbReference>
<comment type="caution">
    <text evidence="6">The sequence shown here is derived from an EMBL/GenBank/DDBJ whole genome shotgun (WGS) entry which is preliminary data.</text>
</comment>
<dbReference type="Pfam" id="PF13579">
    <property type="entry name" value="Glyco_trans_4_4"/>
    <property type="match status" value="1"/>
</dbReference>
<protein>
    <recommendedName>
        <fullName evidence="1">D-inositol 3-phosphate glycosyltransferase</fullName>
    </recommendedName>
</protein>
<dbReference type="SUPFAM" id="SSF53756">
    <property type="entry name" value="UDP-Glycosyltransferase/glycogen phosphorylase"/>
    <property type="match status" value="1"/>
</dbReference>
<dbReference type="Pfam" id="PF13692">
    <property type="entry name" value="Glyco_trans_1_4"/>
    <property type="match status" value="1"/>
</dbReference>
<dbReference type="RefSeq" id="WP_009881813.1">
    <property type="nucleotide sequence ID" value="NZ_AAGP01000003.1"/>
</dbReference>
<keyword evidence="3" id="KW-0808">Transferase</keyword>
<evidence type="ECO:0000259" key="5">
    <source>
        <dbReference type="Pfam" id="PF13579"/>
    </source>
</evidence>
<dbReference type="Proteomes" id="UP000234525">
    <property type="component" value="Unassembled WGS sequence"/>
</dbReference>
<organism evidence="6 7">
    <name type="scientific">Brevibacterium aurantiacum</name>
    <dbReference type="NCBI Taxonomy" id="273384"/>
    <lineage>
        <taxon>Bacteria</taxon>
        <taxon>Bacillati</taxon>
        <taxon>Actinomycetota</taxon>
        <taxon>Actinomycetes</taxon>
        <taxon>Micrococcales</taxon>
        <taxon>Brevibacteriaceae</taxon>
        <taxon>Brevibacterium</taxon>
    </lineage>
</organism>
<proteinExistence type="predicted"/>
<name>A0A2H1IT89_BREAU</name>
<dbReference type="InterPro" id="IPR050194">
    <property type="entry name" value="Glycosyltransferase_grp1"/>
</dbReference>
<evidence type="ECO:0000256" key="4">
    <source>
        <dbReference type="SAM" id="MobiDB-lite"/>
    </source>
</evidence>
<keyword evidence="7" id="KW-1185">Reference proteome</keyword>
<dbReference type="EMBL" id="FXZB01000010">
    <property type="protein sequence ID" value="SMX78427.1"/>
    <property type="molecule type" value="Genomic_DNA"/>
</dbReference>
<gene>
    <name evidence="6" type="ORF">BAUR9175_01672</name>
</gene>